<sequence length="524" mass="58915">MFICPPDVSHDTRVDVDHMTSADVIRWALGQTCASLKNLSPLWASQGLQYYKRLRLWNDLVKSESLEEVVQHIQEPEARTLSELYAPWDPARFSMSSSGHDQSDAMVRELIRVSGDMNCYAGLHEEQERQVSHEAQMEQQVCRPQAVAPVQHRLYKDICQFAQHGVFPNGSSSNHIQPAFEDLHKTSAGKYDLPPDMAPHLYATSDFIRTIEQEGSNLADDFLKPVHWVLSSVDDSKILLLSQYEADKLIPEVRHSKRTTLYAYTPRTSRWMQSFEDLRFLCTGRVKEEDHVTYNRFRWLGLFAGSLYFGTFKDYEDFRHFLGLVTTHTPDCESTNDDFVDERKREEYPWPLHSPFQSNPLPFLGALCDVRSKGHGYLQTHVGFHGSHETKVIIPLLWVDRAQEISSRRTHIFVQSPSDTFHMSLNLLSSLVNRTQHPNYPKMRLAVSSTILTPLLAYNAFAGPAAYGVCQAGCSAVVMACYSAAGFTWGATLGASAPASIIACNGAYGTCQAACAATLLAPTI</sequence>
<keyword evidence="2" id="KW-1185">Reference proteome</keyword>
<name>A0A5N6TDA4_ASPAV</name>
<reference evidence="1 2" key="1">
    <citation type="submission" date="2019-04" db="EMBL/GenBank/DDBJ databases">
        <title>Friends and foes A comparative genomics study of 23 Aspergillus species from section Flavi.</title>
        <authorList>
            <consortium name="DOE Joint Genome Institute"/>
            <person name="Kjaerbolling I."/>
            <person name="Vesth T."/>
            <person name="Frisvad J.C."/>
            <person name="Nybo J.L."/>
            <person name="Theobald S."/>
            <person name="Kildgaard S."/>
            <person name="Isbrandt T."/>
            <person name="Kuo A."/>
            <person name="Sato A."/>
            <person name="Lyhne E.K."/>
            <person name="Kogle M.E."/>
            <person name="Wiebenga A."/>
            <person name="Kun R.S."/>
            <person name="Lubbers R.J."/>
            <person name="Makela M.R."/>
            <person name="Barry K."/>
            <person name="Chovatia M."/>
            <person name="Clum A."/>
            <person name="Daum C."/>
            <person name="Haridas S."/>
            <person name="He G."/>
            <person name="LaButti K."/>
            <person name="Lipzen A."/>
            <person name="Mondo S."/>
            <person name="Riley R."/>
            <person name="Salamov A."/>
            <person name="Simmons B.A."/>
            <person name="Magnuson J.K."/>
            <person name="Henrissat B."/>
            <person name="Mortensen U.H."/>
            <person name="Larsen T.O."/>
            <person name="Devries R.P."/>
            <person name="Grigoriev I.V."/>
            <person name="Machida M."/>
            <person name="Baker S.E."/>
            <person name="Andersen M.R."/>
        </authorList>
    </citation>
    <scope>NUCLEOTIDE SEQUENCE [LARGE SCALE GENOMIC DNA]</scope>
    <source>
        <strain evidence="1 2">IBT 18842</strain>
    </source>
</reference>
<evidence type="ECO:0000313" key="1">
    <source>
        <dbReference type="EMBL" id="KAE8144257.1"/>
    </source>
</evidence>
<organism evidence="1 2">
    <name type="scientific">Aspergillus avenaceus</name>
    <dbReference type="NCBI Taxonomy" id="36643"/>
    <lineage>
        <taxon>Eukaryota</taxon>
        <taxon>Fungi</taxon>
        <taxon>Dikarya</taxon>
        <taxon>Ascomycota</taxon>
        <taxon>Pezizomycotina</taxon>
        <taxon>Eurotiomycetes</taxon>
        <taxon>Eurotiomycetidae</taxon>
        <taxon>Eurotiales</taxon>
        <taxon>Aspergillaceae</taxon>
        <taxon>Aspergillus</taxon>
        <taxon>Aspergillus subgen. Circumdati</taxon>
    </lineage>
</organism>
<accession>A0A5N6TDA4</accession>
<dbReference type="PANTHER" id="PTHR37475:SF1">
    <property type="entry name" value="ZYGOTE-SPECIFIC PROTEIN"/>
    <property type="match status" value="1"/>
</dbReference>
<evidence type="ECO:0000313" key="2">
    <source>
        <dbReference type="Proteomes" id="UP000325780"/>
    </source>
</evidence>
<dbReference type="Proteomes" id="UP000325780">
    <property type="component" value="Unassembled WGS sequence"/>
</dbReference>
<dbReference type="OrthoDB" id="10063670at2759"/>
<dbReference type="AlphaFoldDB" id="A0A5N6TDA4"/>
<proteinExistence type="predicted"/>
<dbReference type="EMBL" id="ML742612">
    <property type="protein sequence ID" value="KAE8144257.1"/>
    <property type="molecule type" value="Genomic_DNA"/>
</dbReference>
<protein>
    <submittedName>
        <fullName evidence="1">Uncharacterized protein</fullName>
    </submittedName>
</protein>
<gene>
    <name evidence="1" type="ORF">BDV25DRAFT_145813</name>
</gene>
<dbReference type="PANTHER" id="PTHR37475">
    <property type="entry name" value="ZYGOTE-SPECIFIC CLASS V COPY B GENE PROTEIN"/>
    <property type="match status" value="1"/>
</dbReference>